<evidence type="ECO:0000259" key="6">
    <source>
        <dbReference type="PROSITE" id="PS50198"/>
    </source>
</evidence>
<dbReference type="SUPFAM" id="SSF109998">
    <property type="entry name" value="Triger factor/SurA peptide-binding domain-like"/>
    <property type="match status" value="1"/>
</dbReference>
<dbReference type="InterPro" id="IPR050245">
    <property type="entry name" value="PrsA_foldase"/>
</dbReference>
<sequence length="275" mass="31788">MDKQKRRYLTIKLATEKYKLNPEFLSSIQKATIEQEVDKLYKLQTGILASDKAQSVTVSNAHLMDAYFSCVQQFETEEQFYRSLKHQGITVEGLKFALKDELHCDMVLDLVASEIPQLDIEQAKAYYNKNRLEFSRARTWKMSQILITKNNEFVENTPDNAFARVTKISEEANVKNFADLAMRHSECPSALESGLLGWCEEGKLYPEITSALLSLPQGRVSKPIETELGFHLVLCHDEKPAYVATFEEVWPFLQEKHASRAKTYLQREWLERLVR</sequence>
<dbReference type="PROSITE" id="PS50198">
    <property type="entry name" value="PPIC_PPIASE_2"/>
    <property type="match status" value="1"/>
</dbReference>
<evidence type="ECO:0000256" key="1">
    <source>
        <dbReference type="ARBA" id="ARBA00000971"/>
    </source>
</evidence>
<keyword evidence="5 7" id="KW-0413">Isomerase</keyword>
<evidence type="ECO:0000256" key="5">
    <source>
        <dbReference type="PROSITE-ProRule" id="PRU00278"/>
    </source>
</evidence>
<organism evidence="7 8">
    <name type="scientific">Vibrio algarum</name>
    <dbReference type="NCBI Taxonomy" id="3020714"/>
    <lineage>
        <taxon>Bacteria</taxon>
        <taxon>Pseudomonadati</taxon>
        <taxon>Pseudomonadota</taxon>
        <taxon>Gammaproteobacteria</taxon>
        <taxon>Vibrionales</taxon>
        <taxon>Vibrionaceae</taxon>
        <taxon>Vibrio</taxon>
    </lineage>
</organism>
<evidence type="ECO:0000256" key="2">
    <source>
        <dbReference type="ARBA" id="ARBA00007656"/>
    </source>
</evidence>
<evidence type="ECO:0000256" key="3">
    <source>
        <dbReference type="ARBA" id="ARBA00013194"/>
    </source>
</evidence>
<comment type="caution">
    <text evidence="7">The sequence shown here is derived from an EMBL/GenBank/DDBJ whole genome shotgun (WGS) entry which is preliminary data.</text>
</comment>
<dbReference type="SUPFAM" id="SSF54534">
    <property type="entry name" value="FKBP-like"/>
    <property type="match status" value="1"/>
</dbReference>
<dbReference type="GO" id="GO:0003755">
    <property type="term" value="F:peptidyl-prolyl cis-trans isomerase activity"/>
    <property type="evidence" value="ECO:0007669"/>
    <property type="project" value="UniProtKB-EC"/>
</dbReference>
<dbReference type="InterPro" id="IPR027304">
    <property type="entry name" value="Trigger_fact/SurA_dom_sf"/>
</dbReference>
<dbReference type="EC" id="5.2.1.8" evidence="3"/>
<keyword evidence="4 5" id="KW-0697">Rotamase</keyword>
<dbReference type="EMBL" id="JAQLOI010000001">
    <property type="protein sequence ID" value="MDB1124149.1"/>
    <property type="molecule type" value="Genomic_DNA"/>
</dbReference>
<protein>
    <recommendedName>
        <fullName evidence="3">peptidylprolyl isomerase</fullName>
        <ecNumber evidence="3">5.2.1.8</ecNumber>
    </recommendedName>
</protein>
<comment type="catalytic activity">
    <reaction evidence="1">
        <text>[protein]-peptidylproline (omega=180) = [protein]-peptidylproline (omega=0)</text>
        <dbReference type="Rhea" id="RHEA:16237"/>
        <dbReference type="Rhea" id="RHEA-COMP:10747"/>
        <dbReference type="Rhea" id="RHEA-COMP:10748"/>
        <dbReference type="ChEBI" id="CHEBI:83833"/>
        <dbReference type="ChEBI" id="CHEBI:83834"/>
        <dbReference type="EC" id="5.2.1.8"/>
    </reaction>
</comment>
<dbReference type="PANTHER" id="PTHR47245">
    <property type="entry name" value="PEPTIDYLPROLYL ISOMERASE"/>
    <property type="match status" value="1"/>
</dbReference>
<dbReference type="PANTHER" id="PTHR47245:SF2">
    <property type="entry name" value="PEPTIDYL-PROLYL CIS-TRANS ISOMERASE HP_0175-RELATED"/>
    <property type="match status" value="1"/>
</dbReference>
<dbReference type="InterPro" id="IPR046357">
    <property type="entry name" value="PPIase_dom_sf"/>
</dbReference>
<dbReference type="InterPro" id="IPR000297">
    <property type="entry name" value="PPIase_PpiC"/>
</dbReference>
<keyword evidence="8" id="KW-1185">Reference proteome</keyword>
<reference evidence="7 8" key="1">
    <citation type="submission" date="2023-01" db="EMBL/GenBank/DDBJ databases">
        <title>Vibrio sp. KJ40-1 sp.nov, isolated from marine algae.</title>
        <authorList>
            <person name="Butt M."/>
            <person name="Kim J.M.J."/>
            <person name="Jeon C.O.C."/>
        </authorList>
    </citation>
    <scope>NUCLEOTIDE SEQUENCE [LARGE SCALE GENOMIC DNA]</scope>
    <source>
        <strain evidence="7 8">KJ40-1</strain>
    </source>
</reference>
<dbReference type="Pfam" id="PF00639">
    <property type="entry name" value="Rotamase"/>
    <property type="match status" value="1"/>
</dbReference>
<comment type="similarity">
    <text evidence="2">Belongs to the PpiC/parvulin rotamase family.</text>
</comment>
<evidence type="ECO:0000313" key="7">
    <source>
        <dbReference type="EMBL" id="MDB1124149.1"/>
    </source>
</evidence>
<feature type="domain" description="PpiC" evidence="6">
    <location>
        <begin position="137"/>
        <end position="237"/>
    </location>
</feature>
<dbReference type="Proteomes" id="UP001210678">
    <property type="component" value="Unassembled WGS sequence"/>
</dbReference>
<gene>
    <name evidence="7" type="ORF">PGX00_11000</name>
</gene>
<proteinExistence type="inferred from homology"/>
<dbReference type="Gene3D" id="3.10.50.40">
    <property type="match status" value="1"/>
</dbReference>
<dbReference type="RefSeq" id="WP_272136174.1">
    <property type="nucleotide sequence ID" value="NZ_JAQLOI010000001.1"/>
</dbReference>
<accession>A0ABT4YRG6</accession>
<evidence type="ECO:0000256" key="4">
    <source>
        <dbReference type="ARBA" id="ARBA00023110"/>
    </source>
</evidence>
<evidence type="ECO:0000313" key="8">
    <source>
        <dbReference type="Proteomes" id="UP001210678"/>
    </source>
</evidence>
<name>A0ABT4YRG6_9VIBR</name>